<evidence type="ECO:0000256" key="5">
    <source>
        <dbReference type="ARBA" id="ARBA00022692"/>
    </source>
</evidence>
<evidence type="ECO:0000256" key="9">
    <source>
        <dbReference type="SAM" id="Phobius"/>
    </source>
</evidence>
<keyword evidence="3" id="KW-0813">Transport</keyword>
<feature type="transmembrane region" description="Helical" evidence="9">
    <location>
        <begin position="185"/>
        <end position="202"/>
    </location>
</feature>
<dbReference type="GeneID" id="20521245"/>
<evidence type="ECO:0000256" key="8">
    <source>
        <dbReference type="ARBA" id="ARBA00023136"/>
    </source>
</evidence>
<dbReference type="PANTHER" id="PTHR22950:SF678">
    <property type="entry name" value="VACUOLAR AMINO ACID TRANSPORTER 5-RELATED"/>
    <property type="match status" value="1"/>
</dbReference>
<feature type="transmembrane region" description="Helical" evidence="9">
    <location>
        <begin position="12"/>
        <end position="30"/>
    </location>
</feature>
<dbReference type="RefSeq" id="XP_009264443.1">
    <property type="nucleotide sequence ID" value="XM_009266168.1"/>
</dbReference>
<evidence type="ECO:0000313" key="11">
    <source>
        <dbReference type="EMBL" id="AFN82946.1"/>
    </source>
</evidence>
<feature type="transmembrane region" description="Helical" evidence="9">
    <location>
        <begin position="223"/>
        <end position="247"/>
    </location>
</feature>
<dbReference type="GO" id="GO:0005290">
    <property type="term" value="F:L-histidine transmembrane transporter activity"/>
    <property type="evidence" value="ECO:0007669"/>
    <property type="project" value="TreeGrafter"/>
</dbReference>
<evidence type="ECO:0000256" key="4">
    <source>
        <dbReference type="ARBA" id="ARBA00022554"/>
    </source>
</evidence>
<keyword evidence="7 9" id="KW-1133">Transmembrane helix</keyword>
<keyword evidence="12" id="KW-1185">Reference proteome</keyword>
<gene>
    <name evidence="11" type="ordered locus">EROM_050130</name>
</gene>
<feature type="transmembrane region" description="Helical" evidence="9">
    <location>
        <begin position="320"/>
        <end position="338"/>
    </location>
</feature>
<feature type="transmembrane region" description="Helical" evidence="9">
    <location>
        <begin position="379"/>
        <end position="400"/>
    </location>
</feature>
<dbReference type="GO" id="GO:0005774">
    <property type="term" value="C:vacuolar membrane"/>
    <property type="evidence" value="ECO:0007669"/>
    <property type="project" value="UniProtKB-SubCell"/>
</dbReference>
<evidence type="ECO:0000313" key="12">
    <source>
        <dbReference type="Proteomes" id="UP000010094"/>
    </source>
</evidence>
<feature type="domain" description="Amino acid transporter transmembrane" evidence="10">
    <location>
        <begin position="8"/>
        <end position="392"/>
    </location>
</feature>
<dbReference type="Proteomes" id="UP000010094">
    <property type="component" value="Chromosome V"/>
</dbReference>
<feature type="transmembrane region" description="Helical" evidence="9">
    <location>
        <begin position="36"/>
        <end position="56"/>
    </location>
</feature>
<comment type="subcellular location">
    <subcellularLocation>
        <location evidence="1">Vacuole membrane</location>
        <topology evidence="1">Multi-pass membrane protein</topology>
    </subcellularLocation>
</comment>
<name>I6ZTG0_ENCRO</name>
<reference evidence="11 12" key="1">
    <citation type="journal article" date="2012" name="Proc. Natl. Acad. Sci. U.S.A.">
        <title>Gain and loss of multiple functionally related, horizontally transferred genes in the reduced genomes of two microsporidian parasites.</title>
        <authorList>
            <person name="Pombert J.-F."/>
            <person name="Selman M."/>
            <person name="Burki F."/>
            <person name="Bardell F.T."/>
            <person name="Farinelli L."/>
            <person name="Solter L.F."/>
            <person name="Whitman D.W."/>
            <person name="Weiss L.M."/>
            <person name="Corradi N."/>
            <person name="Keeling P.J."/>
        </authorList>
    </citation>
    <scope>NUCLEOTIDE SEQUENCE [LARGE SCALE GENOMIC DNA]</scope>
    <source>
        <strain evidence="11 12">SJ-2008</strain>
    </source>
</reference>
<dbReference type="OrthoDB" id="2192968at2759"/>
<organism evidence="11 12">
    <name type="scientific">Encephalitozoon romaleae (strain SJ-2008)</name>
    <name type="common">Microsporidian parasite</name>
    <dbReference type="NCBI Taxonomy" id="1178016"/>
    <lineage>
        <taxon>Eukaryota</taxon>
        <taxon>Fungi</taxon>
        <taxon>Fungi incertae sedis</taxon>
        <taxon>Microsporidia</taxon>
        <taxon>Unikaryonidae</taxon>
        <taxon>Encephalitozoon</taxon>
    </lineage>
</organism>
<accession>I6ZTG0</accession>
<dbReference type="InterPro" id="IPR013057">
    <property type="entry name" value="AA_transpt_TM"/>
</dbReference>
<keyword evidence="5 9" id="KW-0812">Transmembrane</keyword>
<proteinExistence type="inferred from homology"/>
<keyword evidence="6" id="KW-0029">Amino-acid transport</keyword>
<feature type="transmembrane region" description="Helical" evidence="9">
    <location>
        <begin position="283"/>
        <end position="308"/>
    </location>
</feature>
<evidence type="ECO:0000259" key="10">
    <source>
        <dbReference type="Pfam" id="PF01490"/>
    </source>
</evidence>
<evidence type="ECO:0000256" key="7">
    <source>
        <dbReference type="ARBA" id="ARBA00022989"/>
    </source>
</evidence>
<dbReference type="AlphaFoldDB" id="I6ZTG0"/>
<dbReference type="GO" id="GO:0005313">
    <property type="term" value="F:L-glutamate transmembrane transporter activity"/>
    <property type="evidence" value="ECO:0007669"/>
    <property type="project" value="TreeGrafter"/>
</dbReference>
<feature type="transmembrane region" description="Helical" evidence="9">
    <location>
        <begin position="344"/>
        <end position="367"/>
    </location>
</feature>
<dbReference type="HOGENOM" id="CLU_049198_0_0_1"/>
<dbReference type="GO" id="GO:0015189">
    <property type="term" value="F:L-lysine transmembrane transporter activity"/>
    <property type="evidence" value="ECO:0007669"/>
    <property type="project" value="TreeGrafter"/>
</dbReference>
<evidence type="ECO:0000256" key="2">
    <source>
        <dbReference type="ARBA" id="ARBA00008066"/>
    </source>
</evidence>
<dbReference type="Pfam" id="PF01490">
    <property type="entry name" value="Aa_trans"/>
    <property type="match status" value="1"/>
</dbReference>
<comment type="similarity">
    <text evidence="2">Belongs to the amino acid/polyamine transporter 2 family.</text>
</comment>
<keyword evidence="8 9" id="KW-0472">Membrane</keyword>
<dbReference type="VEuPathDB" id="MicrosporidiaDB:EROM_050130"/>
<evidence type="ECO:0000256" key="6">
    <source>
        <dbReference type="ARBA" id="ARBA00022970"/>
    </source>
</evidence>
<dbReference type="GO" id="GO:0061459">
    <property type="term" value="F:L-arginine transmembrane transporter activity"/>
    <property type="evidence" value="ECO:0007669"/>
    <property type="project" value="TreeGrafter"/>
</dbReference>
<sequence length="408" mass="45019">MSKVLTEYSATVTMITSMMGASIYFTPVAFRFVGYIYGWIIIFIVALLTSFSLYCISYSAMNMPVGPTYSSLGACISPKLKNVLDAFVIVNSLTANICLYRYLSELIVAAFPVLLLVFPSYETARKGVVVVLLIPLLTLSFHKNLSSLRYVSLAMVVSIVYFILLLISYNLLFYPGRSNYETTPFGNGFFFSVPIFITAMACQSNMVKVLDEMASYSVRKVKFVSIWSGVGGGLIYGSIGHLGYSLFGNGLDGDLLGIFADKNSVINAQLAGTIDRYLVSSKIAVYGSMLIFIGSFPMQLNPLITTLFNIFPERRRTENIRLILMVFLMILCFSLALIRDLSAGLVISIAGATVTNFISFLFPFVFFISAKKKFSTSTFLALVSMVACISSSIYMVFNILGKTTDRSM</sequence>
<evidence type="ECO:0000256" key="3">
    <source>
        <dbReference type="ARBA" id="ARBA00022448"/>
    </source>
</evidence>
<dbReference type="KEGG" id="ero:EROM_050130"/>
<dbReference type="GO" id="GO:0005302">
    <property type="term" value="F:L-tyrosine transmembrane transporter activity"/>
    <property type="evidence" value="ECO:0007669"/>
    <property type="project" value="TreeGrafter"/>
</dbReference>
<evidence type="ECO:0000256" key="1">
    <source>
        <dbReference type="ARBA" id="ARBA00004128"/>
    </source>
</evidence>
<protein>
    <submittedName>
        <fullName evidence="11">Aminoacid transporter</fullName>
    </submittedName>
</protein>
<dbReference type="PANTHER" id="PTHR22950">
    <property type="entry name" value="AMINO ACID TRANSPORTER"/>
    <property type="match status" value="1"/>
</dbReference>
<feature type="transmembrane region" description="Helical" evidence="9">
    <location>
        <begin position="99"/>
        <end position="118"/>
    </location>
</feature>
<feature type="transmembrane region" description="Helical" evidence="9">
    <location>
        <begin position="153"/>
        <end position="173"/>
    </location>
</feature>
<dbReference type="EMBL" id="CP003522">
    <property type="protein sequence ID" value="AFN82946.1"/>
    <property type="molecule type" value="Genomic_DNA"/>
</dbReference>
<dbReference type="GO" id="GO:0015194">
    <property type="term" value="F:L-serine transmembrane transporter activity"/>
    <property type="evidence" value="ECO:0007669"/>
    <property type="project" value="TreeGrafter"/>
</dbReference>
<keyword evidence="4" id="KW-0926">Vacuole</keyword>